<dbReference type="InterPro" id="IPR014858">
    <property type="entry name" value="BrxB"/>
</dbReference>
<accession>A0AAX3NWP4</accession>
<sequence>MGDRLSKLIKRFTTYISVPWRSVLSAEERAVFVVHHKEDELKLRARVTEFQLAVEQHGHRWQLLDITDAFPKWMGEHDYADAYFAEPELLVGSYEFFAEELAERLKEEVDKNLGSNDVVALLGTGTLFGFASVSGLVKSLSPAVKGKLVVFFPGEYHDNNFSLLDAKDGWGYHATAICHHNE</sequence>
<dbReference type="AlphaFoldDB" id="A0AAX3NWP4"/>
<dbReference type="EMBL" id="CP118988">
    <property type="protein sequence ID" value="WED77836.1"/>
    <property type="molecule type" value="Genomic_DNA"/>
</dbReference>
<protein>
    <submittedName>
        <fullName evidence="1">DUF1788 domain-containing protein</fullName>
    </submittedName>
</protein>
<proteinExistence type="predicted"/>
<evidence type="ECO:0000313" key="1">
    <source>
        <dbReference type="EMBL" id="WED77836.1"/>
    </source>
</evidence>
<evidence type="ECO:0000313" key="2">
    <source>
        <dbReference type="Proteomes" id="UP001213721"/>
    </source>
</evidence>
<gene>
    <name evidence="1" type="ORF">PYU98_06320</name>
</gene>
<name>A0AAX3NWP4_9GAMM</name>
<reference evidence="1" key="1">
    <citation type="submission" date="2023-02" db="EMBL/GenBank/DDBJ databases">
        <title>The sequence of Aeromonas allosaccharophila K520.</title>
        <authorList>
            <person name="Luo X."/>
        </authorList>
    </citation>
    <scope>NUCLEOTIDE SEQUENCE</scope>
    <source>
        <strain evidence="1">K520</strain>
    </source>
</reference>
<dbReference type="Proteomes" id="UP001213721">
    <property type="component" value="Chromosome"/>
</dbReference>
<organism evidence="1 2">
    <name type="scientific">Aeromonas allosaccharophila</name>
    <dbReference type="NCBI Taxonomy" id="656"/>
    <lineage>
        <taxon>Bacteria</taxon>
        <taxon>Pseudomonadati</taxon>
        <taxon>Pseudomonadota</taxon>
        <taxon>Gammaproteobacteria</taxon>
        <taxon>Aeromonadales</taxon>
        <taxon>Aeromonadaceae</taxon>
        <taxon>Aeromonas</taxon>
    </lineage>
</organism>
<dbReference type="RefSeq" id="WP_275057681.1">
    <property type="nucleotide sequence ID" value="NZ_CP118988.1"/>
</dbReference>
<dbReference type="Pfam" id="PF08747">
    <property type="entry name" value="BrxB"/>
    <property type="match status" value="1"/>
</dbReference>